<gene>
    <name evidence="1" type="ORF">K488DRAFT_41109</name>
</gene>
<reference evidence="1" key="1">
    <citation type="submission" date="2021-02" db="EMBL/GenBank/DDBJ databases">
        <authorList>
            <consortium name="DOE Joint Genome Institute"/>
            <person name="Ahrendt S."/>
            <person name="Looney B.P."/>
            <person name="Miyauchi S."/>
            <person name="Morin E."/>
            <person name="Drula E."/>
            <person name="Courty P.E."/>
            <person name="Chicoki N."/>
            <person name="Fauchery L."/>
            <person name="Kohler A."/>
            <person name="Kuo A."/>
            <person name="Labutti K."/>
            <person name="Pangilinan J."/>
            <person name="Lipzen A."/>
            <person name="Riley R."/>
            <person name="Andreopoulos W."/>
            <person name="He G."/>
            <person name="Johnson J."/>
            <person name="Barry K.W."/>
            <person name="Grigoriev I.V."/>
            <person name="Nagy L."/>
            <person name="Hibbett D."/>
            <person name="Henrissat B."/>
            <person name="Matheny P.B."/>
            <person name="Labbe J."/>
            <person name="Martin F."/>
        </authorList>
    </citation>
    <scope>NUCLEOTIDE SEQUENCE</scope>
    <source>
        <strain evidence="1">EC-137</strain>
    </source>
</reference>
<proteinExistence type="predicted"/>
<sequence length="1280" mass="145651">AVAPINVNITDELMASGLSAILLRLWFERDERGRRRIPVLLHRLSIRISDSLHPTHGAQSVFRIECEYANGAVRWVIYRQLRDFLSLHTHYAVSNAYNRNVDTLPEFPKTSIPYLKFLQKENGHKVTHADFARLQRQALEDYLIGLVRAVMFHSTSNRLCGFLEISALSIHLAPFGGTQYKAGYVQIRASGSKGTSFGRKSAKRKDKYEQKWCAVRDSYLVAVEDPGELTVFDVFLLDTDFRIERPKRYYRQDSMSSSLSRSNHRPSTPLLDPSTNTNPLEIGVDRPRDDPKAYDKKGKKTSREMSKHTFYIINSQLRLKLFARSERQMLQWIAALERIAASSHYTGSNRFDSFAPIRLNVAAQWLVDGRDYFWNLSRAILLAKDTIYIHDWWLSPELYLRRPNKPKYRLDRLLQRKAEEGVKIYIILYQEVSSRTTPTNSNYSKQRLVNLHPNILVQRSPSHFQTGTFYWAHHEKLCVIDETIAFMGGLDLCFGRWDTPQHALIDDPGIPEETIWIGKDYNNSRVEDFRTLNKPEEDMHDRATTPRMPWHDVGLQLLGQPVRDLARHFVQRWNYLLRIKNHTRIMPFLLPPPEFKPGELSQMGLTGTCELQICRSCGPWSMGTPDRVENSIQNAYLKAIQMSDHFVYIENQFFITSTMVGDVQIENKIGDAIVERILRAHNEGKKWKCCVVIPLLPGFPFPIDHNDASSVRLILECQNRTIGRGPHSIFARLRKEGIDPDNYFSVFSLRNWGKLRGDVLTTELLYIHGKACIVDDRLAIIGSANINERSQRGDRDSELAAIIRDTDMIDRRTLHFTPADGFRSTMAGKPYKVGRFAHTLRVRLMREHVGVDVDALDERDLLNRKPQQEMHQAEPWDPDAEQRQGNEDVTQSTGYTGRAKLLARTASQAAGAVLHGARELGHEEAAKLGADVGIRKTRVPDFRVADDTLAEERETYARTGEREPGFADAMVPTLEEKIVLEDQLPTSETNGSTEMIEENGEVKSREADGGAPPQAQTANSEMYGAPADASRSPEHDDEPPHARSGRNDAEGEERLAPCARSMLRRHLKASAGSPWVLPTPTPVVDPNAFDDPICDNFWKHVWLAAAAHNTEIFRRVFHAVPDDLVTTWKQYIEFIAHHERLNRPMAEGMEPVGRMPSETGDVDAPKDEGDHEHVVHELDEKQKNCQSAEEIPAGDMRAASEERQGGGGGAERGRRGKNDIQPFSKQERDEMEALLGELCGHLGEPNYCAVVYPTRFLEGEDIANNFLFNSDRLLPLPIYD</sequence>
<dbReference type="EMBL" id="MU273471">
    <property type="protein sequence ID" value="KAI0036483.1"/>
    <property type="molecule type" value="Genomic_DNA"/>
</dbReference>
<comment type="caution">
    <text evidence="1">The sequence shown here is derived from an EMBL/GenBank/DDBJ whole genome shotgun (WGS) entry which is preliminary data.</text>
</comment>
<feature type="non-terminal residue" evidence="1">
    <location>
        <position position="1"/>
    </location>
</feature>
<accession>A0ACB8QXN3</accession>
<name>A0ACB8QXN3_9AGAM</name>
<keyword evidence="2" id="KW-1185">Reference proteome</keyword>
<protein>
    <submittedName>
        <fullName evidence="1">Uncharacterized protein</fullName>
    </submittedName>
</protein>
<evidence type="ECO:0000313" key="2">
    <source>
        <dbReference type="Proteomes" id="UP000814128"/>
    </source>
</evidence>
<reference evidence="1" key="2">
    <citation type="journal article" date="2022" name="New Phytol.">
        <title>Evolutionary transition to the ectomycorrhizal habit in the genomes of a hyperdiverse lineage of mushroom-forming fungi.</title>
        <authorList>
            <person name="Looney B."/>
            <person name="Miyauchi S."/>
            <person name="Morin E."/>
            <person name="Drula E."/>
            <person name="Courty P.E."/>
            <person name="Kohler A."/>
            <person name="Kuo A."/>
            <person name="LaButti K."/>
            <person name="Pangilinan J."/>
            <person name="Lipzen A."/>
            <person name="Riley R."/>
            <person name="Andreopoulos W."/>
            <person name="He G."/>
            <person name="Johnson J."/>
            <person name="Nolan M."/>
            <person name="Tritt A."/>
            <person name="Barry K.W."/>
            <person name="Grigoriev I.V."/>
            <person name="Nagy L.G."/>
            <person name="Hibbett D."/>
            <person name="Henrissat B."/>
            <person name="Matheny P.B."/>
            <person name="Labbe J."/>
            <person name="Martin F.M."/>
        </authorList>
    </citation>
    <scope>NUCLEOTIDE SEQUENCE</scope>
    <source>
        <strain evidence="1">EC-137</strain>
    </source>
</reference>
<evidence type="ECO:0000313" key="1">
    <source>
        <dbReference type="EMBL" id="KAI0036483.1"/>
    </source>
</evidence>
<dbReference type="Proteomes" id="UP000814128">
    <property type="component" value="Unassembled WGS sequence"/>
</dbReference>
<organism evidence="1 2">
    <name type="scientific">Vararia minispora EC-137</name>
    <dbReference type="NCBI Taxonomy" id="1314806"/>
    <lineage>
        <taxon>Eukaryota</taxon>
        <taxon>Fungi</taxon>
        <taxon>Dikarya</taxon>
        <taxon>Basidiomycota</taxon>
        <taxon>Agaricomycotina</taxon>
        <taxon>Agaricomycetes</taxon>
        <taxon>Russulales</taxon>
        <taxon>Lachnocladiaceae</taxon>
        <taxon>Vararia</taxon>
    </lineage>
</organism>